<dbReference type="RefSeq" id="WP_128501118.1">
    <property type="nucleotide sequence ID" value="NZ_CP035107.1"/>
</dbReference>
<sequence length="79" mass="9257">MDCKIKRHYICSPFQNQPKERCEKKKLEKSFGRNKKVTIFASALRDEAKKRSSLRLKDRRKIKAKCQFDELSGGRALAL</sequence>
<organism evidence="1 2">
    <name type="scientific">Ornithobacterium rhinotracheale</name>
    <dbReference type="NCBI Taxonomy" id="28251"/>
    <lineage>
        <taxon>Bacteria</taxon>
        <taxon>Pseudomonadati</taxon>
        <taxon>Bacteroidota</taxon>
        <taxon>Flavobacteriia</taxon>
        <taxon>Flavobacteriales</taxon>
        <taxon>Weeksellaceae</taxon>
        <taxon>Ornithobacterium</taxon>
    </lineage>
</organism>
<reference evidence="1 2" key="1">
    <citation type="submission" date="2019-01" db="EMBL/GenBank/DDBJ databases">
        <title>Whole Genome of Ornithobacterium rhinotracheale FARPER-174b.</title>
        <authorList>
            <person name="Tataje-Lavanda L.A."/>
            <person name="Montalvan A."/>
            <person name="Montesinos R."/>
            <person name="Zimic M."/>
            <person name="Fernandez-Sanchez M."/>
            <person name="Fernandez-Diaz M."/>
        </authorList>
    </citation>
    <scope>NUCLEOTIDE SEQUENCE [LARGE SCALE GENOMIC DNA]</scope>
    <source>
        <strain evidence="1 2">FARPER-174b</strain>
    </source>
</reference>
<accession>A0A3R5UVE4</accession>
<name>A0A3R5UVE4_ORNRH</name>
<evidence type="ECO:0000313" key="2">
    <source>
        <dbReference type="Proteomes" id="UP000287701"/>
    </source>
</evidence>
<dbReference type="EMBL" id="CP035107">
    <property type="protein sequence ID" value="QAR30637.1"/>
    <property type="molecule type" value="Genomic_DNA"/>
</dbReference>
<gene>
    <name evidence="1" type="ORF">EQP59_04355</name>
</gene>
<evidence type="ECO:0000313" key="1">
    <source>
        <dbReference type="EMBL" id="QAR30637.1"/>
    </source>
</evidence>
<dbReference type="Proteomes" id="UP000287701">
    <property type="component" value="Chromosome"/>
</dbReference>
<dbReference type="AlphaFoldDB" id="A0A3R5UVE4"/>
<protein>
    <submittedName>
        <fullName evidence="1">Uncharacterized protein</fullName>
    </submittedName>
</protein>
<proteinExistence type="predicted"/>